<dbReference type="Proteomes" id="UP000183954">
    <property type="component" value="Unassembled WGS sequence"/>
</dbReference>
<dbReference type="AlphaFoldDB" id="A0A1M6BQC5"/>
<sequence>MGISGKLSDLKILIALFGNASIKEIIQFKELRNITNPKVA</sequence>
<dbReference type="EMBL" id="FQXJ01000019">
    <property type="protein sequence ID" value="SHI50748.1"/>
    <property type="molecule type" value="Genomic_DNA"/>
</dbReference>
<organism evidence="1 2">
    <name type="scientific">Desulfosporosinus lacus DSM 15449</name>
    <dbReference type="NCBI Taxonomy" id="1121420"/>
    <lineage>
        <taxon>Bacteria</taxon>
        <taxon>Bacillati</taxon>
        <taxon>Bacillota</taxon>
        <taxon>Clostridia</taxon>
        <taxon>Eubacteriales</taxon>
        <taxon>Desulfitobacteriaceae</taxon>
        <taxon>Desulfosporosinus</taxon>
    </lineage>
</organism>
<keyword evidence="2" id="KW-1185">Reference proteome</keyword>
<evidence type="ECO:0000313" key="2">
    <source>
        <dbReference type="Proteomes" id="UP000183954"/>
    </source>
</evidence>
<reference evidence="2" key="1">
    <citation type="submission" date="2016-11" db="EMBL/GenBank/DDBJ databases">
        <authorList>
            <person name="Varghese N."/>
            <person name="Submissions S."/>
        </authorList>
    </citation>
    <scope>NUCLEOTIDE SEQUENCE [LARGE SCALE GENOMIC DNA]</scope>
    <source>
        <strain evidence="2">DSM 15449</strain>
    </source>
</reference>
<protein>
    <submittedName>
        <fullName evidence="1">Uncharacterized protein</fullName>
    </submittedName>
</protein>
<proteinExistence type="predicted"/>
<dbReference type="RefSeq" id="WP_282434029.1">
    <property type="nucleotide sequence ID" value="NZ_FQXJ01000019.1"/>
</dbReference>
<name>A0A1M6BQC5_9FIRM</name>
<gene>
    <name evidence="1" type="ORF">SAMN02746098_04203</name>
</gene>
<evidence type="ECO:0000313" key="1">
    <source>
        <dbReference type="EMBL" id="SHI50748.1"/>
    </source>
</evidence>
<accession>A0A1M6BQC5</accession>